<keyword evidence="1" id="KW-1133">Transmembrane helix</keyword>
<dbReference type="AlphaFoldDB" id="A0A0S2KHL2"/>
<reference evidence="3" key="1">
    <citation type="submission" date="2015-11" db="EMBL/GenBank/DDBJ databases">
        <authorList>
            <person name="Holder M.E."/>
            <person name="Ajami N.J."/>
            <person name="Petrosino J.F."/>
        </authorList>
    </citation>
    <scope>NUCLEOTIDE SEQUENCE [LARGE SCALE GENOMIC DNA]</scope>
    <source>
        <strain evidence="3">F0113</strain>
    </source>
</reference>
<proteinExistence type="predicted"/>
<dbReference type="STRING" id="76123.AS203_00660"/>
<keyword evidence="1" id="KW-0812">Transmembrane</keyword>
<accession>A0A0S2KHL2</accession>
<protein>
    <submittedName>
        <fullName evidence="2">Uncharacterized protein</fullName>
    </submittedName>
</protein>
<organism evidence="2 3">
    <name type="scientific">Hoylesella enoeca</name>
    <dbReference type="NCBI Taxonomy" id="76123"/>
    <lineage>
        <taxon>Bacteria</taxon>
        <taxon>Pseudomonadati</taxon>
        <taxon>Bacteroidota</taxon>
        <taxon>Bacteroidia</taxon>
        <taxon>Bacteroidales</taxon>
        <taxon>Prevotellaceae</taxon>
        <taxon>Hoylesella</taxon>
    </lineage>
</organism>
<evidence type="ECO:0000256" key="1">
    <source>
        <dbReference type="SAM" id="Phobius"/>
    </source>
</evidence>
<evidence type="ECO:0000313" key="3">
    <source>
        <dbReference type="Proteomes" id="UP000056252"/>
    </source>
</evidence>
<dbReference type="KEGG" id="peo:AS203_00660"/>
<gene>
    <name evidence="2" type="ORF">AS203_00660</name>
</gene>
<sequence>MVFFTHNNHDFTRFCCQYQKKYVFLGYRKDHSIGEINMAIYGFIALVAVSLIGWALAECKYKVFTYEKTEEETAVENRLKAQLHTDGYNELSIRDILKDGSYRGFEAI</sequence>
<name>A0A0S2KHL2_9BACT</name>
<keyword evidence="1" id="KW-0472">Membrane</keyword>
<dbReference type="EMBL" id="CP013195">
    <property type="protein sequence ID" value="ALO47803.1"/>
    <property type="molecule type" value="Genomic_DNA"/>
</dbReference>
<feature type="transmembrane region" description="Helical" evidence="1">
    <location>
        <begin position="38"/>
        <end position="57"/>
    </location>
</feature>
<dbReference type="Proteomes" id="UP000056252">
    <property type="component" value="Chromosome"/>
</dbReference>
<evidence type="ECO:0000313" key="2">
    <source>
        <dbReference type="EMBL" id="ALO47803.1"/>
    </source>
</evidence>
<keyword evidence="3" id="KW-1185">Reference proteome</keyword>